<dbReference type="EMBL" id="BKZQ01000028">
    <property type="protein sequence ID" value="GER70826.1"/>
    <property type="molecule type" value="Genomic_DNA"/>
</dbReference>
<feature type="binding site" evidence="7">
    <location>
        <position position="69"/>
    </location>
    <ligand>
        <name>Mg(2+)</name>
        <dbReference type="ChEBI" id="CHEBI:18420"/>
        <label>1</label>
        <note>catalytic</note>
    </ligand>
</feature>
<dbReference type="Gene3D" id="3.40.190.80">
    <property type="match status" value="1"/>
</dbReference>
<feature type="binding site" evidence="7">
    <location>
        <position position="90"/>
    </location>
    <ligand>
        <name>Mg(2+)</name>
        <dbReference type="ChEBI" id="CHEBI:18420"/>
        <label>2</label>
    </ligand>
</feature>
<comment type="cofactor">
    <cofactor evidence="2 7">
        <name>Mg(2+)</name>
        <dbReference type="ChEBI" id="CHEBI:18420"/>
    </cofactor>
</comment>
<keyword evidence="9" id="KW-1185">Reference proteome</keyword>
<dbReference type="GO" id="GO:0046854">
    <property type="term" value="P:phosphatidylinositol phosphate biosynthetic process"/>
    <property type="evidence" value="ECO:0007669"/>
    <property type="project" value="InterPro"/>
</dbReference>
<evidence type="ECO:0000313" key="9">
    <source>
        <dbReference type="Proteomes" id="UP000391919"/>
    </source>
</evidence>
<dbReference type="AlphaFoldDB" id="A0A5J4J7C7"/>
<feature type="binding site" evidence="7">
    <location>
        <position position="89"/>
    </location>
    <ligand>
        <name>Mg(2+)</name>
        <dbReference type="ChEBI" id="CHEBI:18420"/>
        <label>1</label>
        <note>catalytic</note>
    </ligand>
</feature>
<proteinExistence type="predicted"/>
<keyword evidence="5" id="KW-0378">Hydrolase</keyword>
<dbReference type="InterPro" id="IPR000760">
    <property type="entry name" value="Inositol_monophosphatase-like"/>
</dbReference>
<name>A0A5J4J7C7_9BACI</name>
<evidence type="ECO:0000256" key="5">
    <source>
        <dbReference type="ARBA" id="ARBA00022801"/>
    </source>
</evidence>
<evidence type="ECO:0000256" key="3">
    <source>
        <dbReference type="ARBA" id="ARBA00013106"/>
    </source>
</evidence>
<evidence type="ECO:0000256" key="6">
    <source>
        <dbReference type="ARBA" id="ARBA00022842"/>
    </source>
</evidence>
<dbReference type="Proteomes" id="UP000391919">
    <property type="component" value="Unassembled WGS sequence"/>
</dbReference>
<organism evidence="8 9">
    <name type="scientific">Weizmannia acidilactici</name>
    <dbReference type="NCBI Taxonomy" id="2607726"/>
    <lineage>
        <taxon>Bacteria</taxon>
        <taxon>Bacillati</taxon>
        <taxon>Bacillota</taxon>
        <taxon>Bacilli</taxon>
        <taxon>Bacillales</taxon>
        <taxon>Bacillaceae</taxon>
        <taxon>Heyndrickxia</taxon>
    </lineage>
</organism>
<evidence type="ECO:0000256" key="2">
    <source>
        <dbReference type="ARBA" id="ARBA00001946"/>
    </source>
</evidence>
<evidence type="ECO:0000256" key="1">
    <source>
        <dbReference type="ARBA" id="ARBA00001033"/>
    </source>
</evidence>
<dbReference type="Pfam" id="PF00459">
    <property type="entry name" value="Inositol_P"/>
    <property type="match status" value="1"/>
</dbReference>
<dbReference type="InterPro" id="IPR020550">
    <property type="entry name" value="Inositol_monophosphatase_CS"/>
</dbReference>
<dbReference type="PANTHER" id="PTHR20854">
    <property type="entry name" value="INOSITOL MONOPHOSPHATASE"/>
    <property type="match status" value="1"/>
</dbReference>
<feature type="binding site" evidence="7">
    <location>
        <position position="87"/>
    </location>
    <ligand>
        <name>Mg(2+)</name>
        <dbReference type="ChEBI" id="CHEBI:18420"/>
        <label>1</label>
        <note>catalytic</note>
    </ligand>
</feature>
<sequence>MDRWEEIDTYAKQWIKEAGSRIIGSLSSPLRIETKSNRNDLVTNIDKETEQFLIQKIRTTFPGHRILGEEGFGEDVKDAGGIIWILDPIDGTVNFVHQKVNFMISIGVYENGEGRLGYIYDVVRQELYSAWKGRGAYFNGARLPKLKENRLEDTILALNPFCIVENRIIDPKKLASLVRNVRGTRCYGSAALELAYVAAGRLDAYVTMRLSPWDFAAGKVIVEEVGGIVTDIYGRPLNILENSSVFVSKPKLHETILERYLKE</sequence>
<dbReference type="GO" id="GO:0006020">
    <property type="term" value="P:inositol metabolic process"/>
    <property type="evidence" value="ECO:0007669"/>
    <property type="project" value="TreeGrafter"/>
</dbReference>
<keyword evidence="4 7" id="KW-0479">Metal-binding</keyword>
<keyword evidence="6 7" id="KW-0460">Magnesium</keyword>
<accession>A0A5J4J7C7</accession>
<dbReference type="CDD" id="cd01637">
    <property type="entry name" value="IMPase_like"/>
    <property type="match status" value="1"/>
</dbReference>
<comment type="catalytic activity">
    <reaction evidence="1">
        <text>a myo-inositol phosphate + H2O = myo-inositol + phosphate</text>
        <dbReference type="Rhea" id="RHEA:24056"/>
        <dbReference type="ChEBI" id="CHEBI:15377"/>
        <dbReference type="ChEBI" id="CHEBI:17268"/>
        <dbReference type="ChEBI" id="CHEBI:43474"/>
        <dbReference type="ChEBI" id="CHEBI:84139"/>
        <dbReference type="EC" id="3.1.3.25"/>
    </reaction>
</comment>
<dbReference type="GO" id="GO:0008934">
    <property type="term" value="F:inositol monophosphate 1-phosphatase activity"/>
    <property type="evidence" value="ECO:0007669"/>
    <property type="project" value="TreeGrafter"/>
</dbReference>
<dbReference type="PROSITE" id="PS00630">
    <property type="entry name" value="IMP_2"/>
    <property type="match status" value="1"/>
</dbReference>
<dbReference type="GO" id="GO:0046872">
    <property type="term" value="F:metal ion binding"/>
    <property type="evidence" value="ECO:0007669"/>
    <property type="project" value="UniProtKB-KW"/>
</dbReference>
<dbReference type="PRINTS" id="PR00377">
    <property type="entry name" value="IMPHPHTASES"/>
</dbReference>
<dbReference type="Gene3D" id="3.30.540.10">
    <property type="entry name" value="Fructose-1,6-Bisphosphatase, subunit A, domain 1"/>
    <property type="match status" value="1"/>
</dbReference>
<feature type="binding site" evidence="7">
    <location>
        <position position="214"/>
    </location>
    <ligand>
        <name>Mg(2+)</name>
        <dbReference type="ChEBI" id="CHEBI:18420"/>
        <label>1</label>
        <note>catalytic</note>
    </ligand>
</feature>
<dbReference type="PROSITE" id="PS00629">
    <property type="entry name" value="IMP_1"/>
    <property type="match status" value="1"/>
</dbReference>
<evidence type="ECO:0000256" key="7">
    <source>
        <dbReference type="PIRSR" id="PIRSR600760-2"/>
    </source>
</evidence>
<dbReference type="PANTHER" id="PTHR20854:SF4">
    <property type="entry name" value="INOSITOL-1-MONOPHOSPHATASE-RELATED"/>
    <property type="match status" value="1"/>
</dbReference>
<reference evidence="8 9" key="1">
    <citation type="submission" date="2019-09" db="EMBL/GenBank/DDBJ databases">
        <title>Draft genome sequence of Bacillus sp. JC-7.</title>
        <authorList>
            <person name="Tanaka N."/>
            <person name="Shiwa Y."/>
            <person name="Fujita N."/>
            <person name="Tanasupawat S."/>
        </authorList>
    </citation>
    <scope>NUCLEOTIDE SEQUENCE [LARGE SCALE GENOMIC DNA]</scope>
    <source>
        <strain evidence="8 9">JC-7</strain>
    </source>
</reference>
<dbReference type="InterPro" id="IPR020583">
    <property type="entry name" value="Inositol_monoP_metal-BS"/>
</dbReference>
<evidence type="ECO:0000313" key="8">
    <source>
        <dbReference type="EMBL" id="GER70826.1"/>
    </source>
</evidence>
<comment type="caution">
    <text evidence="8">The sequence shown here is derived from an EMBL/GenBank/DDBJ whole genome shotgun (WGS) entry which is preliminary data.</text>
</comment>
<evidence type="ECO:0000256" key="4">
    <source>
        <dbReference type="ARBA" id="ARBA00022723"/>
    </source>
</evidence>
<protein>
    <recommendedName>
        <fullName evidence="3">inositol-phosphate phosphatase</fullName>
        <ecNumber evidence="3">3.1.3.25</ecNumber>
    </recommendedName>
</protein>
<dbReference type="GO" id="GO:0007165">
    <property type="term" value="P:signal transduction"/>
    <property type="evidence" value="ECO:0007669"/>
    <property type="project" value="TreeGrafter"/>
</dbReference>
<dbReference type="FunFam" id="3.30.540.10:FF:000003">
    <property type="entry name" value="Inositol-1-monophosphatase"/>
    <property type="match status" value="1"/>
</dbReference>
<dbReference type="EC" id="3.1.3.25" evidence="3"/>
<dbReference type="FunFam" id="3.40.190.80:FF:000020">
    <property type="entry name" value="Fructose-1,6-bisphosphatase/inositol-1-monophosphatase"/>
    <property type="match status" value="1"/>
</dbReference>
<dbReference type="RefSeq" id="WP_151681756.1">
    <property type="nucleotide sequence ID" value="NZ_BKZP01000043.1"/>
</dbReference>
<gene>
    <name evidence="8" type="primary">suhB</name>
    <name evidence="8" type="ORF">BpJC7_21290</name>
</gene>
<dbReference type="SUPFAM" id="SSF56655">
    <property type="entry name" value="Carbohydrate phosphatase"/>
    <property type="match status" value="1"/>
</dbReference>